<sequence length="170" mass="19801">MYLPKYSGPQKNDELQVLSSPYRRSTECVNRMRDRRSSYTFALLKVCRQIYTESHLLPVHLNVFRFHHPITLSAVLDTGVFPLISAIHTIRVYTEGSVIDKENYLISRLHDFKSLKRVEVAIAFYVPYAPEELEGIKKSTESRLKEAVRSKLEVAFKWGLVYSCPREYGR</sequence>
<keyword evidence="2" id="KW-1185">Reference proteome</keyword>
<dbReference type="EMBL" id="MU006218">
    <property type="protein sequence ID" value="KAF2831390.1"/>
    <property type="molecule type" value="Genomic_DNA"/>
</dbReference>
<name>A0A6A7ADL0_9PLEO</name>
<evidence type="ECO:0000313" key="2">
    <source>
        <dbReference type="Proteomes" id="UP000799424"/>
    </source>
</evidence>
<accession>A0A6A7ADL0</accession>
<dbReference type="AlphaFoldDB" id="A0A6A7ADL0"/>
<reference evidence="1" key="1">
    <citation type="journal article" date="2020" name="Stud. Mycol.">
        <title>101 Dothideomycetes genomes: a test case for predicting lifestyles and emergence of pathogens.</title>
        <authorList>
            <person name="Haridas S."/>
            <person name="Albert R."/>
            <person name="Binder M."/>
            <person name="Bloem J."/>
            <person name="Labutti K."/>
            <person name="Salamov A."/>
            <person name="Andreopoulos B."/>
            <person name="Baker S."/>
            <person name="Barry K."/>
            <person name="Bills G."/>
            <person name="Bluhm B."/>
            <person name="Cannon C."/>
            <person name="Castanera R."/>
            <person name="Culley D."/>
            <person name="Daum C."/>
            <person name="Ezra D."/>
            <person name="Gonzalez J."/>
            <person name="Henrissat B."/>
            <person name="Kuo A."/>
            <person name="Liang C."/>
            <person name="Lipzen A."/>
            <person name="Lutzoni F."/>
            <person name="Magnuson J."/>
            <person name="Mondo S."/>
            <person name="Nolan M."/>
            <person name="Ohm R."/>
            <person name="Pangilinan J."/>
            <person name="Park H.-J."/>
            <person name="Ramirez L."/>
            <person name="Alfaro M."/>
            <person name="Sun H."/>
            <person name="Tritt A."/>
            <person name="Yoshinaga Y."/>
            <person name="Zwiers L.-H."/>
            <person name="Turgeon B."/>
            <person name="Goodwin S."/>
            <person name="Spatafora J."/>
            <person name="Crous P."/>
            <person name="Grigoriev I."/>
        </authorList>
    </citation>
    <scope>NUCLEOTIDE SEQUENCE</scope>
    <source>
        <strain evidence="1">CBS 113818</strain>
    </source>
</reference>
<dbReference type="Proteomes" id="UP000799424">
    <property type="component" value="Unassembled WGS sequence"/>
</dbReference>
<evidence type="ECO:0000313" key="1">
    <source>
        <dbReference type="EMBL" id="KAF2831390.1"/>
    </source>
</evidence>
<protein>
    <submittedName>
        <fullName evidence="1">Uncharacterized protein</fullName>
    </submittedName>
</protein>
<dbReference type="OrthoDB" id="4757095at2759"/>
<organism evidence="1 2">
    <name type="scientific">Ophiobolus disseminans</name>
    <dbReference type="NCBI Taxonomy" id="1469910"/>
    <lineage>
        <taxon>Eukaryota</taxon>
        <taxon>Fungi</taxon>
        <taxon>Dikarya</taxon>
        <taxon>Ascomycota</taxon>
        <taxon>Pezizomycotina</taxon>
        <taxon>Dothideomycetes</taxon>
        <taxon>Pleosporomycetidae</taxon>
        <taxon>Pleosporales</taxon>
        <taxon>Pleosporineae</taxon>
        <taxon>Phaeosphaeriaceae</taxon>
        <taxon>Ophiobolus</taxon>
    </lineage>
</organism>
<gene>
    <name evidence="1" type="ORF">CC86DRAFT_366764</name>
</gene>
<proteinExistence type="predicted"/>